<name>S8CRJ5_9LAMI</name>
<gene>
    <name evidence="1" type="ORF">M569_07295</name>
</gene>
<evidence type="ECO:0000313" key="1">
    <source>
        <dbReference type="EMBL" id="EPS67481.1"/>
    </source>
</evidence>
<reference evidence="1 2" key="1">
    <citation type="journal article" date="2013" name="BMC Genomics">
        <title>The miniature genome of a carnivorous plant Genlisea aurea contains a low number of genes and short non-coding sequences.</title>
        <authorList>
            <person name="Leushkin E.V."/>
            <person name="Sutormin R.A."/>
            <person name="Nabieva E.R."/>
            <person name="Penin A.A."/>
            <person name="Kondrashov A.S."/>
            <person name="Logacheva M.D."/>
        </authorList>
    </citation>
    <scope>NUCLEOTIDE SEQUENCE [LARGE SCALE GENOMIC DNA]</scope>
</reference>
<proteinExistence type="predicted"/>
<protein>
    <submittedName>
        <fullName evidence="1">Uncharacterized protein</fullName>
    </submittedName>
</protein>
<dbReference type="Proteomes" id="UP000015453">
    <property type="component" value="Unassembled WGS sequence"/>
</dbReference>
<accession>S8CRJ5</accession>
<keyword evidence="2" id="KW-1185">Reference proteome</keyword>
<sequence>MKKGASTEMKTNDTSVRMAGLQMMGEVLMNATHPKVQDIGENGSIISTGCVCEFQATVSEQDAQVTTESSVALGAVAGSAATGASAGTSVCGMTGRSLIFSTAVVPASGSFLQQPIVMSPEQKLEELVASVKAKLKR</sequence>
<dbReference type="EMBL" id="AUSU01003093">
    <property type="protein sequence ID" value="EPS67481.1"/>
    <property type="molecule type" value="Genomic_DNA"/>
</dbReference>
<dbReference type="AlphaFoldDB" id="S8CRJ5"/>
<comment type="caution">
    <text evidence="1">The sequence shown here is derived from an EMBL/GenBank/DDBJ whole genome shotgun (WGS) entry which is preliminary data.</text>
</comment>
<organism evidence="1 2">
    <name type="scientific">Genlisea aurea</name>
    <dbReference type="NCBI Taxonomy" id="192259"/>
    <lineage>
        <taxon>Eukaryota</taxon>
        <taxon>Viridiplantae</taxon>
        <taxon>Streptophyta</taxon>
        <taxon>Embryophyta</taxon>
        <taxon>Tracheophyta</taxon>
        <taxon>Spermatophyta</taxon>
        <taxon>Magnoliopsida</taxon>
        <taxon>eudicotyledons</taxon>
        <taxon>Gunneridae</taxon>
        <taxon>Pentapetalae</taxon>
        <taxon>asterids</taxon>
        <taxon>lamiids</taxon>
        <taxon>Lamiales</taxon>
        <taxon>Lentibulariaceae</taxon>
        <taxon>Genlisea</taxon>
    </lineage>
</organism>
<evidence type="ECO:0000313" key="2">
    <source>
        <dbReference type="Proteomes" id="UP000015453"/>
    </source>
</evidence>